<feature type="transmembrane region" description="Helical" evidence="1">
    <location>
        <begin position="6"/>
        <end position="29"/>
    </location>
</feature>
<protein>
    <submittedName>
        <fullName evidence="2">CDP-archaeol synthase</fullName>
        <ecNumber evidence="2">2.7.7.67</ecNumber>
    </submittedName>
</protein>
<proteinExistence type="predicted"/>
<dbReference type="InterPro" id="IPR032690">
    <property type="entry name" value="CarS"/>
</dbReference>
<sequence length="170" mass="18451">MTILDLLIFLIPIYIANSSPVVLGGGMPLDLGYRLGDNKRIFGDGKTIRGFIGGTLAGTVAGALVANYYQLPFFADARIQFMAGFALALGTLCGDACGSFIKRRFGVDSGKPFLLDTMMFIIIALVFVTPFAKDELFTPLNLLFFLVLTVILHPLANMLANRVGLKKVPW</sequence>
<feature type="transmembrane region" description="Helical" evidence="1">
    <location>
        <begin position="138"/>
        <end position="160"/>
    </location>
</feature>
<evidence type="ECO:0000313" key="2">
    <source>
        <dbReference type="EMBL" id="VVC03525.1"/>
    </source>
</evidence>
<dbReference type="Proteomes" id="UP000789941">
    <property type="component" value="Unassembled WGS sequence"/>
</dbReference>
<feature type="transmembrane region" description="Helical" evidence="1">
    <location>
        <begin position="81"/>
        <end position="101"/>
    </location>
</feature>
<dbReference type="EMBL" id="CABMJJ010000007">
    <property type="protein sequence ID" value="VVC03525.1"/>
    <property type="molecule type" value="Genomic_DNA"/>
</dbReference>
<keyword evidence="1" id="KW-0472">Membrane</keyword>
<organism evidence="2 3">
    <name type="scientific">Candidatus Bilamarchaeum dharawalense</name>
    <dbReference type="NCBI Taxonomy" id="2885759"/>
    <lineage>
        <taxon>Archaea</taxon>
        <taxon>Candidatus Micrarchaeota</taxon>
        <taxon>Candidatus Micrarchaeia</taxon>
        <taxon>Candidatus Anstonellales</taxon>
        <taxon>Candidatus Bilamarchaeaceae</taxon>
        <taxon>Candidatus Bilamarchaeum</taxon>
    </lineage>
</organism>
<dbReference type="Pfam" id="PF01864">
    <property type="entry name" value="CarS-like"/>
    <property type="match status" value="1"/>
</dbReference>
<evidence type="ECO:0000313" key="3">
    <source>
        <dbReference type="Proteomes" id="UP000789941"/>
    </source>
</evidence>
<dbReference type="GO" id="GO:0043338">
    <property type="term" value="F:CDP-2,3-bis-(O-geranylgeranyl)-sn-glycerol synthase activity"/>
    <property type="evidence" value="ECO:0007669"/>
    <property type="project" value="UniProtKB-EC"/>
</dbReference>
<comment type="caution">
    <text evidence="2">The sequence shown here is derived from an EMBL/GenBank/DDBJ whole genome shotgun (WGS) entry which is preliminary data.</text>
</comment>
<dbReference type="NCBIfam" id="NF003114">
    <property type="entry name" value="PRK04032.1"/>
    <property type="match status" value="1"/>
</dbReference>
<keyword evidence="2" id="KW-0808">Transferase</keyword>
<keyword evidence="1" id="KW-1133">Transmembrane helix</keyword>
<dbReference type="EC" id="2.7.7.67" evidence="2"/>
<accession>A0A5E4LND2</accession>
<feature type="transmembrane region" description="Helical" evidence="1">
    <location>
        <begin position="50"/>
        <end position="69"/>
    </location>
</feature>
<name>A0A5E4LND2_9ARCH</name>
<keyword evidence="1" id="KW-0812">Transmembrane</keyword>
<feature type="transmembrane region" description="Helical" evidence="1">
    <location>
        <begin position="113"/>
        <end position="132"/>
    </location>
</feature>
<dbReference type="PANTHER" id="PTHR39650:SF1">
    <property type="entry name" value="CDP-ARCHAEOL SYNTHASE"/>
    <property type="match status" value="1"/>
</dbReference>
<evidence type="ECO:0000256" key="1">
    <source>
        <dbReference type="SAM" id="Phobius"/>
    </source>
</evidence>
<keyword evidence="2" id="KW-0548">Nucleotidyltransferase</keyword>
<reference evidence="2 3" key="1">
    <citation type="submission" date="2019-08" db="EMBL/GenBank/DDBJ databases">
        <authorList>
            <person name="Vazquez-Campos X."/>
        </authorList>
    </citation>
    <scope>NUCLEOTIDE SEQUENCE [LARGE SCALE GENOMIC DNA]</scope>
    <source>
        <strain evidence="2">LFW-283_2</strain>
    </source>
</reference>
<dbReference type="AlphaFoldDB" id="A0A5E4LND2"/>
<gene>
    <name evidence="2" type="primary">carS</name>
    <name evidence="2" type="ORF">LFW2832_00420</name>
</gene>
<dbReference type="PANTHER" id="PTHR39650">
    <property type="entry name" value="CDP-ARCHAEOL SYNTHASE"/>
    <property type="match status" value="1"/>
</dbReference>